<keyword evidence="4" id="KW-1185">Reference proteome</keyword>
<sequence length="2482" mass="254404">MKDPARVLAARIEEFERAADPRLVLDDAALDDAEDAMLACDGGPRDAAVWRLAGVLHLARYRLAPEEDGEAAVAGVFFAAVAVLDPDGLPERLRGTHVPAAATAETWAELAEQVFRHVDVDAYPHVGLLLHAILRRALATPTAEVCDRLGQVLLEQALDMPAPAWAAEALAILGNGLVRLYRTAGDGGALDDAVHALFRAALAGPGHVTDLAAALGHALPGDTPLIRAYLVAAGRAPGAERSAALLDLLFLASTRAAASCADADLLALLRVGQACLDHWHEAGAHPAVLSRYGTALVEWYVVTGDLRSLEAGRDMLAALPPAPATPPTHPVPPAHPASHPHDPASPDPLDAPETAPGPDRSATQPEGLPGPYGHAGAWPEDSGPSELGNAAARLDDAATRLDLLGRRHWRRYRGSGDLADLEIAVQTLRQAVVRAPEGHPERPAFLTGLAGALLHRATRTGDARTAITAARAAVTACPGRHPQRPRALLLLGQALRLDLTAHTATEAVTTLRKALAADTDPRFQAEAHTVLSDVLRHRATLAAAAQQVREPAEPDVTVQAAGRPADWDAEALAGRRPAAWDEAVQTTGRPADWDAEALVGHQPADWDAAAPAGRRPADWDAVEAVERPADWDPAAREVREPAEPDVTVQTTGRPADWDGSIQKARSSADAGGAVQVARQIADLDAAVQAARKAAELAYLATGTTAPPSGPPSAVPPPGASPTSQTVTPRDPFGGLPSAQGTPASAAREPSPRPRTPEAPPPTGAGASPVPLALVKGLLVRFTVRGDEQDLVEALELAGNVPGGDPELTSLLRLALSALSGTPDKPLAEAATRLAMVCDDEETTRDLLRLGERHARAPRDSRTGGQTNTPGASRSRATTGTSTTTDVAGTADISAGTEGVARTDDSDSSVDTTATAHVAGAGGVSRTDDGAVFGFGGGAGSWNVASPADVTAGTPDVVTGPANATAGPADVVAGPTYVAARSGDVAGTGDSADPGRATGIGGRAAEEGPGDESKKVRAATYLVRAATGLAGRGRRRMAIELLERAGRAFAEAGEPVQAADTYSRIGNEHEELGAWEAALRAFEHAADGYGALGHPREEAAQRAAMGNACARAGEPRRAAACYRRAAELCREAGLHADEATYQEKAAAAYLDAGDRAEALERAGRARELHLTRGDAERAARALIPGARAGAELGHLPAAAELISTCASELEAIGKWDDACQALDGHAVLLYELGHADHAAACEAAIVDVVRRRGQRREAADEWYHIARRRLSRADVSGARRAFERAERAYNQLGHRDGVAAVRYHLGVIGFTGAGMEQATQDFGTAAEAFAAPERVAAARTMRAACLVELGRCDEASAELDLAMRPAVAEGDIGALFSIALVRATADLRTGHPDDALDRLRAALGLAAGDPLREAVVHERLAVVHAHNRPAPKHRPAQVGQHPPTGSGSGPAAGERPSLGSAGDQAAAAGDERPPVSPGGGAAGERPPAGSAVDRAVGVGGRLPVGPGGGPVAGVGGLGERGEGGWGAARAEGSAAVVEHLGLAVDGFRAIGHAGLAALASLRLGFALEERGDLRRARKALEEGLSGAVTGPTGDAPYEVIPVGGADPAVLVRLAELQFAAGEVARGRAALAQALAAVRRGGADPELAERLAERVRIEEAEAAGDLSGALALARQAAGAAADPRRRSGLLAKLCALALEADDPEAAYEYAKHGCDLRDGLLSEHLRGRGAAALALGRTAEAIGHLAESVRLARESGQAMPVRLVAALGELGAALAEDRRWSHAGAVLAEALALAAGPAWRGMRASLLAVRASTRFRQGDVDEAATLYQEALALGEAVGDDATVATVCGELAPVHAARGERDSAARLAERALDIDRARGRQRAVVRDLIALGRLGDVDRLAEALSLAQRIGFGEGQAVALAELGALDLRAGRFTAARARASAAIDLLEAGTQPATGNVQPPAPFRGGTQRPTAAAGGQPPDPGVGGAQRADPDVGGAQRAELFGGLHQREPAGDEPQSSGPVIEGAGQPDGEVQNPPVEGAGRSDVVAAEPQGPVAVGEGRLGGPGAAVGGVLWSEGDDGGGRVPGFGGAHRAELAAAYATRAAAGEELGELAAALADAERAGELDDTGSAAAERLRSRAVGLAVRLGRGARAWAHAERAKETLLGLEENVARSIGVDPGRLLDLLPEGSGVVAFHTGEALVSVVAHRAGWARPRAFATSAGPELLAEFAATARAGDGGRRRAELWRVVADLLLGEAIEALGDDLDVLYLLPHGDLHGLPLHALAPGGRLLLDRYAVAYAPSAAALARLALRRAGHGGRTLVAGQGEDAAAVAAVLGSPPVTAAARDLEGVWDTVHLACPACYDGADPYGSGIRLPGGLLNARALMDLSIEARLVAVSGCEPTPGGAGVTALGHALLRAGAAAALLPQWPAHPEVARELLPSFHARLAAAGPGRALRAAMLESRELYGSSRPDLWAPYTLIGLAA</sequence>
<dbReference type="SMART" id="SM00028">
    <property type="entry name" value="TPR"/>
    <property type="match status" value="7"/>
</dbReference>
<organism evidence="3 4">
    <name type="scientific">Nonomuraea harbinensis</name>
    <dbReference type="NCBI Taxonomy" id="1286938"/>
    <lineage>
        <taxon>Bacteria</taxon>
        <taxon>Bacillati</taxon>
        <taxon>Actinomycetota</taxon>
        <taxon>Actinomycetes</taxon>
        <taxon>Streptosporangiales</taxon>
        <taxon>Streptosporangiaceae</taxon>
        <taxon>Nonomuraea</taxon>
    </lineage>
</organism>
<feature type="region of interest" description="Disordered" evidence="1">
    <location>
        <begin position="701"/>
        <end position="767"/>
    </location>
</feature>
<evidence type="ECO:0000259" key="2">
    <source>
        <dbReference type="Pfam" id="PF12770"/>
    </source>
</evidence>
<feature type="compositionally biased region" description="Basic residues" evidence="1">
    <location>
        <begin position="1425"/>
        <end position="1434"/>
    </location>
</feature>
<feature type="domain" description="CHAT" evidence="2">
    <location>
        <begin position="2247"/>
        <end position="2479"/>
    </location>
</feature>
<feature type="compositionally biased region" description="Basic and acidic residues" evidence="1">
    <location>
        <begin position="849"/>
        <end position="861"/>
    </location>
</feature>
<dbReference type="EMBL" id="JBHSNW010000015">
    <property type="protein sequence ID" value="MFC5818823.1"/>
    <property type="molecule type" value="Genomic_DNA"/>
</dbReference>
<feature type="region of interest" description="Disordered" evidence="1">
    <location>
        <begin position="1425"/>
        <end position="1510"/>
    </location>
</feature>
<feature type="compositionally biased region" description="Basic and acidic residues" evidence="1">
    <location>
        <begin position="633"/>
        <end position="642"/>
    </location>
</feature>
<comment type="caution">
    <text evidence="3">The sequence shown here is derived from an EMBL/GenBank/DDBJ whole genome shotgun (WGS) entry which is preliminary data.</text>
</comment>
<name>A0ABW1C1S1_9ACTN</name>
<evidence type="ECO:0000313" key="3">
    <source>
        <dbReference type="EMBL" id="MFC5818823.1"/>
    </source>
</evidence>
<dbReference type="PANTHER" id="PTHR10098:SF106">
    <property type="entry name" value="TETRATRICOPEPTIDE REPEAT PROTEIN 28-LIKE PROTEIN"/>
    <property type="match status" value="1"/>
</dbReference>
<dbReference type="InterPro" id="IPR024983">
    <property type="entry name" value="CHAT_dom"/>
</dbReference>
<dbReference type="Proteomes" id="UP001596096">
    <property type="component" value="Unassembled WGS sequence"/>
</dbReference>
<dbReference type="Pfam" id="PF12770">
    <property type="entry name" value="CHAT"/>
    <property type="match status" value="1"/>
</dbReference>
<feature type="region of interest" description="Disordered" evidence="1">
    <location>
        <begin position="983"/>
        <end position="1012"/>
    </location>
</feature>
<evidence type="ECO:0000313" key="4">
    <source>
        <dbReference type="Proteomes" id="UP001596096"/>
    </source>
</evidence>
<dbReference type="Gene3D" id="1.25.40.10">
    <property type="entry name" value="Tetratricopeptide repeat domain"/>
    <property type="match status" value="5"/>
</dbReference>
<feature type="region of interest" description="Disordered" evidence="1">
    <location>
        <begin position="2005"/>
        <end position="2041"/>
    </location>
</feature>
<feature type="region of interest" description="Disordered" evidence="1">
    <location>
        <begin position="318"/>
        <end position="388"/>
    </location>
</feature>
<reference evidence="4" key="1">
    <citation type="journal article" date="2019" name="Int. J. Syst. Evol. Microbiol.">
        <title>The Global Catalogue of Microorganisms (GCM) 10K type strain sequencing project: providing services to taxonomists for standard genome sequencing and annotation.</title>
        <authorList>
            <consortium name="The Broad Institute Genomics Platform"/>
            <consortium name="The Broad Institute Genome Sequencing Center for Infectious Disease"/>
            <person name="Wu L."/>
            <person name="Ma J."/>
        </authorList>
    </citation>
    <scope>NUCLEOTIDE SEQUENCE [LARGE SCALE GENOMIC DNA]</scope>
    <source>
        <strain evidence="4">CGMCC 4.7106</strain>
    </source>
</reference>
<dbReference type="PANTHER" id="PTHR10098">
    <property type="entry name" value="RAPSYN-RELATED"/>
    <property type="match status" value="1"/>
</dbReference>
<protein>
    <submittedName>
        <fullName evidence="3">CHAT domain-containing protein</fullName>
    </submittedName>
</protein>
<dbReference type="InterPro" id="IPR019734">
    <property type="entry name" value="TPR_rpt"/>
</dbReference>
<feature type="compositionally biased region" description="Gly residues" evidence="1">
    <location>
        <begin position="1496"/>
        <end position="1510"/>
    </location>
</feature>
<dbReference type="SUPFAM" id="SSF48452">
    <property type="entry name" value="TPR-like"/>
    <property type="match status" value="3"/>
</dbReference>
<proteinExistence type="predicted"/>
<gene>
    <name evidence="3" type="ORF">ACFPUY_27305</name>
</gene>
<dbReference type="InterPro" id="IPR011990">
    <property type="entry name" value="TPR-like_helical_dom_sf"/>
</dbReference>
<feature type="compositionally biased region" description="Pro residues" evidence="1">
    <location>
        <begin position="320"/>
        <end position="335"/>
    </location>
</feature>
<feature type="compositionally biased region" description="Pro residues" evidence="1">
    <location>
        <begin position="707"/>
        <end position="719"/>
    </location>
</feature>
<feature type="region of interest" description="Disordered" evidence="1">
    <location>
        <begin position="1949"/>
        <end position="1991"/>
    </location>
</feature>
<accession>A0ABW1C1S1</accession>
<feature type="compositionally biased region" description="Low complexity" evidence="1">
    <location>
        <begin position="870"/>
        <end position="891"/>
    </location>
</feature>
<feature type="compositionally biased region" description="Low complexity" evidence="1">
    <location>
        <begin position="1441"/>
        <end position="1452"/>
    </location>
</feature>
<feature type="region of interest" description="Disordered" evidence="1">
    <location>
        <begin position="633"/>
        <end position="666"/>
    </location>
</feature>
<dbReference type="RefSeq" id="WP_378524914.1">
    <property type="nucleotide sequence ID" value="NZ_JBHSNW010000015.1"/>
</dbReference>
<evidence type="ECO:0000256" key="1">
    <source>
        <dbReference type="SAM" id="MobiDB-lite"/>
    </source>
</evidence>
<dbReference type="Pfam" id="PF13424">
    <property type="entry name" value="TPR_12"/>
    <property type="match status" value="1"/>
</dbReference>
<feature type="region of interest" description="Disordered" evidence="1">
    <location>
        <begin position="849"/>
        <end position="912"/>
    </location>
</feature>